<keyword evidence="6 8" id="KW-0449">Lipoprotein</keyword>
<dbReference type="Gene3D" id="3.30.1330.60">
    <property type="entry name" value="OmpA-like domain"/>
    <property type="match status" value="1"/>
</dbReference>
<evidence type="ECO:0000256" key="5">
    <source>
        <dbReference type="ARBA" id="ARBA00023237"/>
    </source>
</evidence>
<dbReference type="InterPro" id="IPR039001">
    <property type="entry name" value="Pal"/>
</dbReference>
<dbReference type="HAMAP" id="MF_02204">
    <property type="entry name" value="Pal"/>
    <property type="match status" value="1"/>
</dbReference>
<keyword evidence="5 8" id="KW-0998">Cell outer membrane</keyword>
<evidence type="ECO:0000313" key="13">
    <source>
        <dbReference type="Proteomes" id="UP001156836"/>
    </source>
</evidence>
<evidence type="ECO:0000256" key="7">
    <source>
        <dbReference type="ARBA" id="ARBA00023306"/>
    </source>
</evidence>
<dbReference type="Proteomes" id="UP001156836">
    <property type="component" value="Unassembled WGS sequence"/>
</dbReference>
<evidence type="ECO:0000256" key="9">
    <source>
        <dbReference type="SAM" id="MobiDB-lite"/>
    </source>
</evidence>
<dbReference type="PROSITE" id="PS01068">
    <property type="entry name" value="OMPA_1"/>
    <property type="match status" value="1"/>
</dbReference>
<dbReference type="NCBIfam" id="TIGR02802">
    <property type="entry name" value="Pal_lipo"/>
    <property type="match status" value="1"/>
</dbReference>
<dbReference type="InterPro" id="IPR006690">
    <property type="entry name" value="OMPA-like_CS"/>
</dbReference>
<feature type="signal peptide" evidence="10">
    <location>
        <begin position="1"/>
        <end position="18"/>
    </location>
</feature>
<proteinExistence type="inferred from homology"/>
<evidence type="ECO:0000256" key="3">
    <source>
        <dbReference type="ARBA" id="ARBA00023136"/>
    </source>
</evidence>
<dbReference type="InterPro" id="IPR050330">
    <property type="entry name" value="Bact_OuterMem_StrucFunc"/>
</dbReference>
<evidence type="ECO:0000256" key="10">
    <source>
        <dbReference type="SAM" id="SignalP"/>
    </source>
</evidence>
<dbReference type="PROSITE" id="PS51257">
    <property type="entry name" value="PROKAR_LIPOPROTEIN"/>
    <property type="match status" value="1"/>
</dbReference>
<comment type="function">
    <text evidence="8">Part of the Tol-Pal system, which plays a role in outer membrane invagination during cell division and is important for maintaining outer membrane integrity.</text>
</comment>
<dbReference type="CDD" id="cd07185">
    <property type="entry name" value="OmpA_C-like"/>
    <property type="match status" value="1"/>
</dbReference>
<gene>
    <name evidence="8" type="primary">pal</name>
    <name evidence="12" type="ORF">GCM10007860_01060</name>
</gene>
<evidence type="ECO:0000256" key="2">
    <source>
        <dbReference type="ARBA" id="ARBA00022729"/>
    </source>
</evidence>
<feature type="domain" description="OmpA-like" evidence="11">
    <location>
        <begin position="63"/>
        <end position="180"/>
    </location>
</feature>
<feature type="chain" id="PRO_5045551446" description="Peptidoglycan-associated lipoprotein" evidence="10">
    <location>
        <begin position="19"/>
        <end position="181"/>
    </location>
</feature>
<dbReference type="InterPro" id="IPR006665">
    <property type="entry name" value="OmpA-like"/>
</dbReference>
<evidence type="ECO:0000256" key="8">
    <source>
        <dbReference type="HAMAP-Rule" id="MF_02204"/>
    </source>
</evidence>
<keyword evidence="1 8" id="KW-0132">Cell division</keyword>
<comment type="similarity">
    <text evidence="8">Belongs to the Pal lipoprotein family.</text>
</comment>
<dbReference type="InterPro" id="IPR006664">
    <property type="entry name" value="OMP_bac"/>
</dbReference>
<accession>A0ABQ6BM33</accession>
<keyword evidence="3 8" id="KW-0472">Membrane</keyword>
<keyword evidence="2 8" id="KW-0732">Signal</keyword>
<evidence type="ECO:0000256" key="4">
    <source>
        <dbReference type="ARBA" id="ARBA00023139"/>
    </source>
</evidence>
<feature type="region of interest" description="Disordered" evidence="9">
    <location>
        <begin position="23"/>
        <end position="63"/>
    </location>
</feature>
<evidence type="ECO:0000256" key="6">
    <source>
        <dbReference type="ARBA" id="ARBA00023288"/>
    </source>
</evidence>
<evidence type="ECO:0000313" key="12">
    <source>
        <dbReference type="EMBL" id="GLS02963.1"/>
    </source>
</evidence>
<keyword evidence="13" id="KW-1185">Reference proteome</keyword>
<feature type="compositionally biased region" description="Polar residues" evidence="9">
    <location>
        <begin position="23"/>
        <end position="33"/>
    </location>
</feature>
<dbReference type="InterPro" id="IPR014169">
    <property type="entry name" value="Pal_lipo_C"/>
</dbReference>
<comment type="subcellular location">
    <subcellularLocation>
        <location evidence="8">Cell outer membrane</location>
        <topology evidence="8">Lipid-anchor</topology>
    </subcellularLocation>
</comment>
<keyword evidence="4 8" id="KW-0564">Palmitate</keyword>
<dbReference type="RefSeq" id="WP_018746304.1">
    <property type="nucleotide sequence ID" value="NZ_BAABUF010000003.1"/>
</dbReference>
<comment type="caution">
    <text evidence="12">The sequence shown here is derived from an EMBL/GenBank/DDBJ whole genome shotgun (WGS) entry which is preliminary data.</text>
</comment>
<dbReference type="PRINTS" id="PR01021">
    <property type="entry name" value="OMPADOMAIN"/>
</dbReference>
<reference evidence="13" key="1">
    <citation type="journal article" date="2019" name="Int. J. Syst. Evol. Microbiol.">
        <title>The Global Catalogue of Microorganisms (GCM) 10K type strain sequencing project: providing services to taxonomists for standard genome sequencing and annotation.</title>
        <authorList>
            <consortium name="The Broad Institute Genomics Platform"/>
            <consortium name="The Broad Institute Genome Sequencing Center for Infectious Disease"/>
            <person name="Wu L."/>
            <person name="Ma J."/>
        </authorList>
    </citation>
    <scope>NUCLEOTIDE SEQUENCE [LARGE SCALE GENOMIC DNA]</scope>
    <source>
        <strain evidence="13">NBRC 104970</strain>
    </source>
</reference>
<sequence length="181" mass="19486">MKKIALSLALTALLAACASQPKTDGAATTQTPAPVTDGASTTGSTTGGTQGNDLAQKGYNPLTDPNNVLSTRRVYFDFDSFVVKSEYTPMLEAHSKYLLDNQSAKVIVQGHTDARGTAEYNLALGQKRADAVKKNLNAYGVQDAQIETVSFGKEKPLELGDTEEAWARNRRAEIVYQGEQQ</sequence>
<protein>
    <recommendedName>
        <fullName evidence="8">Peptidoglycan-associated lipoprotein</fullName>
        <shortName evidence="8">PAL</shortName>
    </recommendedName>
</protein>
<evidence type="ECO:0000259" key="11">
    <source>
        <dbReference type="PROSITE" id="PS51123"/>
    </source>
</evidence>
<dbReference type="PANTHER" id="PTHR30329">
    <property type="entry name" value="STATOR ELEMENT OF FLAGELLAR MOTOR COMPLEX"/>
    <property type="match status" value="1"/>
</dbReference>
<dbReference type="InterPro" id="IPR036737">
    <property type="entry name" value="OmpA-like_sf"/>
</dbReference>
<evidence type="ECO:0000256" key="1">
    <source>
        <dbReference type="ARBA" id="ARBA00022618"/>
    </source>
</evidence>
<dbReference type="EMBL" id="BSOZ01000001">
    <property type="protein sequence ID" value="GLS02963.1"/>
    <property type="molecule type" value="Genomic_DNA"/>
</dbReference>
<name>A0ABQ6BM33_9NEIS</name>
<dbReference type="Pfam" id="PF00691">
    <property type="entry name" value="OmpA"/>
    <property type="match status" value="1"/>
</dbReference>
<dbReference type="SUPFAM" id="SSF103088">
    <property type="entry name" value="OmpA-like"/>
    <property type="match status" value="1"/>
</dbReference>
<organism evidence="12 13">
    <name type="scientific">Chitiniphilus shinanonensis</name>
    <dbReference type="NCBI Taxonomy" id="553088"/>
    <lineage>
        <taxon>Bacteria</taxon>
        <taxon>Pseudomonadati</taxon>
        <taxon>Pseudomonadota</taxon>
        <taxon>Betaproteobacteria</taxon>
        <taxon>Neisseriales</taxon>
        <taxon>Chitinibacteraceae</taxon>
        <taxon>Chitiniphilus</taxon>
    </lineage>
</organism>
<dbReference type="PANTHER" id="PTHR30329:SF21">
    <property type="entry name" value="LIPOPROTEIN YIAD-RELATED"/>
    <property type="match status" value="1"/>
</dbReference>
<comment type="subunit">
    <text evidence="8">The Tol-Pal system is composed of five core proteins: the inner membrane proteins TolA, TolQ and TolR, the periplasmic protein TolB and the outer membrane protein Pal. They form a network linking the inner and outer membranes and the peptidoglycan layer.</text>
</comment>
<keyword evidence="7 8" id="KW-0131">Cell cycle</keyword>
<dbReference type="PROSITE" id="PS51123">
    <property type="entry name" value="OMPA_2"/>
    <property type="match status" value="1"/>
</dbReference>